<evidence type="ECO:0000313" key="1">
    <source>
        <dbReference type="EMBL" id="MBO8427275.1"/>
    </source>
</evidence>
<proteinExistence type="predicted"/>
<accession>A0A9D9DIA7</accession>
<dbReference type="EMBL" id="JADIMY010000036">
    <property type="protein sequence ID" value="MBO8427275.1"/>
    <property type="molecule type" value="Genomic_DNA"/>
</dbReference>
<evidence type="ECO:0000313" key="2">
    <source>
        <dbReference type="Proteomes" id="UP000823613"/>
    </source>
</evidence>
<reference evidence="1" key="1">
    <citation type="submission" date="2020-10" db="EMBL/GenBank/DDBJ databases">
        <authorList>
            <person name="Gilroy R."/>
        </authorList>
    </citation>
    <scope>NUCLEOTIDE SEQUENCE</scope>
    <source>
        <strain evidence="1">11159</strain>
    </source>
</reference>
<reference evidence="1" key="2">
    <citation type="journal article" date="2021" name="PeerJ">
        <title>Extensive microbial diversity within the chicken gut microbiome revealed by metagenomics and culture.</title>
        <authorList>
            <person name="Gilroy R."/>
            <person name="Ravi A."/>
            <person name="Getino M."/>
            <person name="Pursley I."/>
            <person name="Horton D.L."/>
            <person name="Alikhan N.F."/>
            <person name="Baker D."/>
            <person name="Gharbi K."/>
            <person name="Hall N."/>
            <person name="Watson M."/>
            <person name="Adriaenssens E.M."/>
            <person name="Foster-Nyarko E."/>
            <person name="Jarju S."/>
            <person name="Secka A."/>
            <person name="Antonio M."/>
            <person name="Oren A."/>
            <person name="Chaudhuri R.R."/>
            <person name="La Ragione R."/>
            <person name="Hildebrand F."/>
            <person name="Pallen M.J."/>
        </authorList>
    </citation>
    <scope>NUCLEOTIDE SEQUENCE</scope>
    <source>
        <strain evidence="1">11159</strain>
    </source>
</reference>
<dbReference type="AlphaFoldDB" id="A0A9D9DIA7"/>
<sequence length="132" mass="16121">MRKPKSIFKILHKYRNYNQVINDHSYKLYKKKKKVEDFRNLVLIANDETTSAYLNQHTHVILIINKDLYIDHIIYLYDRRIHFFNSNNLEEKTKKLLDIYYNSTKDKFIDSLYENGFISLKLKDKLRKECLL</sequence>
<gene>
    <name evidence="1" type="ORF">IAC58_01785</name>
</gene>
<organism evidence="1 2">
    <name type="scientific">Candidatus Onthovivens merdipullorum</name>
    <dbReference type="NCBI Taxonomy" id="2840889"/>
    <lineage>
        <taxon>Bacteria</taxon>
        <taxon>Bacillati</taxon>
        <taxon>Bacillota</taxon>
        <taxon>Bacilli</taxon>
        <taxon>Bacillales</taxon>
        <taxon>Candidatus Onthovivens</taxon>
    </lineage>
</organism>
<name>A0A9D9DIA7_9BACL</name>
<protein>
    <submittedName>
        <fullName evidence="1">Uncharacterized protein</fullName>
    </submittedName>
</protein>
<dbReference type="Proteomes" id="UP000823613">
    <property type="component" value="Unassembled WGS sequence"/>
</dbReference>
<comment type="caution">
    <text evidence="1">The sequence shown here is derived from an EMBL/GenBank/DDBJ whole genome shotgun (WGS) entry which is preliminary data.</text>
</comment>